<dbReference type="SUPFAM" id="SSF55811">
    <property type="entry name" value="Nudix"/>
    <property type="match status" value="1"/>
</dbReference>
<keyword evidence="8" id="KW-0520">NAD</keyword>
<dbReference type="PANTHER" id="PTHR42904:SF6">
    <property type="entry name" value="NAD-CAPPED RNA HYDROLASE NUDT12"/>
    <property type="match status" value="1"/>
</dbReference>
<dbReference type="Proteomes" id="UP001314263">
    <property type="component" value="Unassembled WGS sequence"/>
</dbReference>
<dbReference type="InterPro" id="IPR000086">
    <property type="entry name" value="NUDIX_hydrolase_dom"/>
</dbReference>
<comment type="similarity">
    <text evidence="3">Belongs to the Nudix hydrolase family. NudC subfamily.</text>
</comment>
<protein>
    <recommendedName>
        <fullName evidence="4">NAD(+) diphosphatase</fullName>
        <ecNumber evidence="4">3.6.1.22</ecNumber>
    </recommendedName>
</protein>
<dbReference type="InterPro" id="IPR015376">
    <property type="entry name" value="Znr_NADH_PPase"/>
</dbReference>
<dbReference type="CDD" id="cd03429">
    <property type="entry name" value="NUDIX_NADH_pyrophosphatase_Nudt13"/>
    <property type="match status" value="1"/>
</dbReference>
<dbReference type="InterPro" id="IPR050241">
    <property type="entry name" value="NAD-cap_RNA_hydrolase_NudC"/>
</dbReference>
<dbReference type="PROSITE" id="PS00893">
    <property type="entry name" value="NUDIX_BOX"/>
    <property type="match status" value="1"/>
</dbReference>
<evidence type="ECO:0000256" key="2">
    <source>
        <dbReference type="ARBA" id="ARBA00001947"/>
    </source>
</evidence>
<accession>A0AAV1HTI3</accession>
<dbReference type="InterPro" id="IPR020084">
    <property type="entry name" value="NUDIX_hydrolase_CS"/>
</dbReference>
<dbReference type="Pfam" id="PF00293">
    <property type="entry name" value="NUDIX"/>
    <property type="match status" value="1"/>
</dbReference>
<dbReference type="EC" id="3.6.1.22" evidence="4"/>
<comment type="caution">
    <text evidence="11">The sequence shown here is derived from an EMBL/GenBank/DDBJ whole genome shotgun (WGS) entry which is preliminary data.</text>
</comment>
<dbReference type="GO" id="GO:0006742">
    <property type="term" value="P:NADP+ catabolic process"/>
    <property type="evidence" value="ECO:0007669"/>
    <property type="project" value="TreeGrafter"/>
</dbReference>
<dbReference type="InterPro" id="IPR015797">
    <property type="entry name" value="NUDIX_hydrolase-like_dom_sf"/>
</dbReference>
<comment type="catalytic activity">
    <reaction evidence="9">
        <text>a 5'-end NAD(+)-phospho-ribonucleoside in mRNA + H2O = a 5'-end phospho-adenosine-phospho-ribonucleoside in mRNA + beta-nicotinamide D-ribonucleotide + 2 H(+)</text>
        <dbReference type="Rhea" id="RHEA:60876"/>
        <dbReference type="Rhea" id="RHEA-COMP:15698"/>
        <dbReference type="Rhea" id="RHEA-COMP:15719"/>
        <dbReference type="ChEBI" id="CHEBI:14649"/>
        <dbReference type="ChEBI" id="CHEBI:15377"/>
        <dbReference type="ChEBI" id="CHEBI:15378"/>
        <dbReference type="ChEBI" id="CHEBI:144029"/>
        <dbReference type="ChEBI" id="CHEBI:144051"/>
    </reaction>
    <physiologicalReaction direction="left-to-right" evidence="9">
        <dbReference type="Rhea" id="RHEA:60877"/>
    </physiologicalReaction>
</comment>
<dbReference type="AlphaFoldDB" id="A0AAV1HTI3"/>
<comment type="cofactor">
    <cofactor evidence="2">
        <name>Zn(2+)</name>
        <dbReference type="ChEBI" id="CHEBI:29105"/>
    </cofactor>
</comment>
<dbReference type="GO" id="GO:0035529">
    <property type="term" value="F:NADH pyrophosphatase activity"/>
    <property type="evidence" value="ECO:0007669"/>
    <property type="project" value="TreeGrafter"/>
</dbReference>
<dbReference type="Gene3D" id="3.90.79.10">
    <property type="entry name" value="Nucleoside Triphosphate Pyrophosphohydrolase"/>
    <property type="match status" value="1"/>
</dbReference>
<keyword evidence="12" id="KW-1185">Reference proteome</keyword>
<evidence type="ECO:0000313" key="12">
    <source>
        <dbReference type="Proteomes" id="UP001314263"/>
    </source>
</evidence>
<evidence type="ECO:0000256" key="5">
    <source>
        <dbReference type="ARBA" id="ARBA00022723"/>
    </source>
</evidence>
<evidence type="ECO:0000256" key="6">
    <source>
        <dbReference type="ARBA" id="ARBA00022801"/>
    </source>
</evidence>
<organism evidence="11 12">
    <name type="scientific">Coccomyxa viridis</name>
    <dbReference type="NCBI Taxonomy" id="1274662"/>
    <lineage>
        <taxon>Eukaryota</taxon>
        <taxon>Viridiplantae</taxon>
        <taxon>Chlorophyta</taxon>
        <taxon>core chlorophytes</taxon>
        <taxon>Trebouxiophyceae</taxon>
        <taxon>Trebouxiophyceae incertae sedis</taxon>
        <taxon>Coccomyxaceae</taxon>
        <taxon>Coccomyxa</taxon>
    </lineage>
</organism>
<dbReference type="NCBIfam" id="NF001299">
    <property type="entry name" value="PRK00241.1"/>
    <property type="match status" value="1"/>
</dbReference>
<evidence type="ECO:0000256" key="9">
    <source>
        <dbReference type="ARBA" id="ARBA00023679"/>
    </source>
</evidence>
<keyword evidence="7" id="KW-0460">Magnesium</keyword>
<dbReference type="EMBL" id="CAUYUE010000001">
    <property type="protein sequence ID" value="CAK0736539.1"/>
    <property type="molecule type" value="Genomic_DNA"/>
</dbReference>
<reference evidence="11 12" key="1">
    <citation type="submission" date="2023-10" db="EMBL/GenBank/DDBJ databases">
        <authorList>
            <person name="Maclean D."/>
            <person name="Macfadyen A."/>
        </authorList>
    </citation>
    <scope>NUCLEOTIDE SEQUENCE [LARGE SCALE GENOMIC DNA]</scope>
</reference>
<evidence type="ECO:0000256" key="1">
    <source>
        <dbReference type="ARBA" id="ARBA00001946"/>
    </source>
</evidence>
<evidence type="ECO:0000256" key="7">
    <source>
        <dbReference type="ARBA" id="ARBA00022842"/>
    </source>
</evidence>
<evidence type="ECO:0000256" key="3">
    <source>
        <dbReference type="ARBA" id="ARBA00009595"/>
    </source>
</evidence>
<dbReference type="InterPro" id="IPR015375">
    <property type="entry name" value="NADH_PPase-like_N"/>
</dbReference>
<dbReference type="PROSITE" id="PS51462">
    <property type="entry name" value="NUDIX"/>
    <property type="match status" value="1"/>
</dbReference>
<dbReference type="GO" id="GO:0046872">
    <property type="term" value="F:metal ion binding"/>
    <property type="evidence" value="ECO:0007669"/>
    <property type="project" value="UniProtKB-KW"/>
</dbReference>
<evidence type="ECO:0000256" key="8">
    <source>
        <dbReference type="ARBA" id="ARBA00023027"/>
    </source>
</evidence>
<dbReference type="Gene3D" id="3.90.79.20">
    <property type="match status" value="1"/>
</dbReference>
<comment type="cofactor">
    <cofactor evidence="1">
        <name>Mg(2+)</name>
        <dbReference type="ChEBI" id="CHEBI:18420"/>
    </cofactor>
</comment>
<dbReference type="GO" id="GO:0005777">
    <property type="term" value="C:peroxisome"/>
    <property type="evidence" value="ECO:0007669"/>
    <property type="project" value="TreeGrafter"/>
</dbReference>
<evidence type="ECO:0000313" key="11">
    <source>
        <dbReference type="EMBL" id="CAK0736539.1"/>
    </source>
</evidence>
<keyword evidence="6" id="KW-0378">Hydrolase</keyword>
<evidence type="ECO:0000259" key="10">
    <source>
        <dbReference type="PROSITE" id="PS51462"/>
    </source>
</evidence>
<dbReference type="InterPro" id="IPR049734">
    <property type="entry name" value="NudC-like_C"/>
</dbReference>
<feature type="domain" description="Nudix hydrolase" evidence="10">
    <location>
        <begin position="225"/>
        <end position="356"/>
    </location>
</feature>
<gene>
    <name evidence="11" type="ORF">CVIRNUC_000762</name>
</gene>
<keyword evidence="5" id="KW-0479">Metal-binding</keyword>
<dbReference type="Pfam" id="PF09296">
    <property type="entry name" value="NUDIX-like"/>
    <property type="match status" value="1"/>
</dbReference>
<dbReference type="PANTHER" id="PTHR42904">
    <property type="entry name" value="NUDIX HYDROLASE, NUDC SUBFAMILY"/>
    <property type="match status" value="1"/>
</dbReference>
<dbReference type="GO" id="GO:0005829">
    <property type="term" value="C:cytosol"/>
    <property type="evidence" value="ECO:0007669"/>
    <property type="project" value="TreeGrafter"/>
</dbReference>
<name>A0AAV1HTI3_9CHLO</name>
<sequence>MLSSLRVPVELLRLPVVGRHSRKSSCAFRGTLRASILRGTDQNIHPMDKSLTPQAFASNNLNRSLGDRREAEFLHTAFPHAHFVIVSGSKVMVSRDAMVKLRWLEARELQSLQYGPSGVGTIQHSQSEALSPYLLGKEDSTWRMVLEADEKLLSSMESSAHELVDLRSLMPVLPMEELAVAGHAVALSNWHKSHVFCGKCGSRTEPIEAGGKRQCLADPAHREYPRTDPVAIMLVESVDGEHALLGRPRSLKRRGPVLTCLSGFIEQGESIEEAVAREVREEAGVDVESVHILGSQPWPIGRGGSCELMIGCMAKAKSDALHMDDTEMDDVRWISKADVKKALERSSAADNPLTGEHEEQHQDLDFFVPPPWAIAHHLVKIWAEQQSAWFPAKL</sequence>
<evidence type="ECO:0000256" key="4">
    <source>
        <dbReference type="ARBA" id="ARBA00012381"/>
    </source>
</evidence>
<dbReference type="Pfam" id="PF09297">
    <property type="entry name" value="Zn_ribbon_NUD"/>
    <property type="match status" value="1"/>
</dbReference>
<dbReference type="GO" id="GO:0019677">
    <property type="term" value="P:NAD+ catabolic process"/>
    <property type="evidence" value="ECO:0007669"/>
    <property type="project" value="TreeGrafter"/>
</dbReference>
<proteinExistence type="inferred from homology"/>